<evidence type="ECO:0000256" key="3">
    <source>
        <dbReference type="ARBA" id="ARBA00022679"/>
    </source>
</evidence>
<dbReference type="Pfam" id="PF00512">
    <property type="entry name" value="HisKA"/>
    <property type="match status" value="1"/>
</dbReference>
<feature type="domain" description="Histidine kinase" evidence="6">
    <location>
        <begin position="403"/>
        <end position="606"/>
    </location>
</feature>
<evidence type="ECO:0000313" key="7">
    <source>
        <dbReference type="EMBL" id="MFC3580203.1"/>
    </source>
</evidence>
<dbReference type="PANTHER" id="PTHR43047">
    <property type="entry name" value="TWO-COMPONENT HISTIDINE PROTEIN KINASE"/>
    <property type="match status" value="1"/>
</dbReference>
<sequence>MRFDDSLDTVLAAEMSSPFGAQSAWRQLVDLIGRRRVPADEAAIARLTALRPTVPAAVRAASARVLACANPPAALVRLFVDDEIDIASPVLRVAVLESDEWIDLLPRMSPAARSVLRHRRDLGPAVRRALESFGPNDFRLSSRADPAPEEAPAAPVAFSNRAMWRRVEPVAVAPEPVAESEATAASTAEAAIPDTTPPIDAPAAPSGENPFVSVGSITRGLPVVAEALRRADAAPAPPAVAAEGPFQIADLVARIDAYQRQRDDAPPRGLPDEQPALFEMEPAQAQTFRFETDARGVLRWVEGAARAALIGLSLDLDAVSGGAHVDGVAGGAFRRRAGFADARLVVDGTSDAAGQWRISAMPVFEHESGRFTGYRGTARRPRVDESAAPARATASPATDALRQLVHELRTPTNAIAGFAEMIETEMLGPVPPVYREQAGTIRSQAGGLLTAIDDIDLAARLESHALDLRAEQVPLAPLLVRIAGDLAPLATLRGTEMLINPGPFDLAIAGDERAVERLVGRLMSTLVASGGAGEQIKVIATLGADGMIALVFDRPRALAAFGNDAILSIDAEAVAEAEGAPLLGTGFALRLARNLAHELGGALAIDAHHLTLLLPAAVSMAVEQASSS</sequence>
<evidence type="ECO:0000256" key="4">
    <source>
        <dbReference type="ARBA" id="ARBA00022777"/>
    </source>
</evidence>
<dbReference type="CDD" id="cd00082">
    <property type="entry name" value="HisKA"/>
    <property type="match status" value="1"/>
</dbReference>
<dbReference type="GO" id="GO:0016301">
    <property type="term" value="F:kinase activity"/>
    <property type="evidence" value="ECO:0007669"/>
    <property type="project" value="UniProtKB-KW"/>
</dbReference>
<evidence type="ECO:0000256" key="2">
    <source>
        <dbReference type="ARBA" id="ARBA00012438"/>
    </source>
</evidence>
<dbReference type="PROSITE" id="PS50109">
    <property type="entry name" value="HIS_KIN"/>
    <property type="match status" value="1"/>
</dbReference>
<protein>
    <recommendedName>
        <fullName evidence="2">histidine kinase</fullName>
        <ecNumber evidence="2">2.7.13.3</ecNumber>
    </recommendedName>
</protein>
<dbReference type="EMBL" id="JBHRXP010000003">
    <property type="protein sequence ID" value="MFC3580203.1"/>
    <property type="molecule type" value="Genomic_DNA"/>
</dbReference>
<evidence type="ECO:0000256" key="5">
    <source>
        <dbReference type="SAM" id="MobiDB-lite"/>
    </source>
</evidence>
<dbReference type="RefSeq" id="WP_261295423.1">
    <property type="nucleotide sequence ID" value="NZ_JANQBK010000015.1"/>
</dbReference>
<dbReference type="InterPro" id="IPR003661">
    <property type="entry name" value="HisK_dim/P_dom"/>
</dbReference>
<dbReference type="InterPro" id="IPR005467">
    <property type="entry name" value="His_kinase_dom"/>
</dbReference>
<comment type="catalytic activity">
    <reaction evidence="1">
        <text>ATP + protein L-histidine = ADP + protein N-phospho-L-histidine.</text>
        <dbReference type="EC" id="2.7.13.3"/>
    </reaction>
</comment>
<evidence type="ECO:0000256" key="1">
    <source>
        <dbReference type="ARBA" id="ARBA00000085"/>
    </source>
</evidence>
<organism evidence="7 8">
    <name type="scientific">Sphingomonas hylomeconis</name>
    <dbReference type="NCBI Taxonomy" id="1395958"/>
    <lineage>
        <taxon>Bacteria</taxon>
        <taxon>Pseudomonadati</taxon>
        <taxon>Pseudomonadota</taxon>
        <taxon>Alphaproteobacteria</taxon>
        <taxon>Sphingomonadales</taxon>
        <taxon>Sphingomonadaceae</taxon>
        <taxon>Sphingomonas</taxon>
    </lineage>
</organism>
<feature type="compositionally biased region" description="Low complexity" evidence="5">
    <location>
        <begin position="386"/>
        <end position="396"/>
    </location>
</feature>
<feature type="compositionally biased region" description="Low complexity" evidence="5">
    <location>
        <begin position="175"/>
        <end position="194"/>
    </location>
</feature>
<keyword evidence="4 7" id="KW-0418">Kinase</keyword>
<evidence type="ECO:0000313" key="8">
    <source>
        <dbReference type="Proteomes" id="UP001595713"/>
    </source>
</evidence>
<gene>
    <name evidence="7" type="ORF">ACFONA_08500</name>
</gene>
<dbReference type="EC" id="2.7.13.3" evidence="2"/>
<dbReference type="SMART" id="SM00388">
    <property type="entry name" value="HisKA"/>
    <property type="match status" value="1"/>
</dbReference>
<reference evidence="8" key="1">
    <citation type="journal article" date="2019" name="Int. J. Syst. Evol. Microbiol.">
        <title>The Global Catalogue of Microorganisms (GCM) 10K type strain sequencing project: providing services to taxonomists for standard genome sequencing and annotation.</title>
        <authorList>
            <consortium name="The Broad Institute Genomics Platform"/>
            <consortium name="The Broad Institute Genome Sequencing Center for Infectious Disease"/>
            <person name="Wu L."/>
            <person name="Ma J."/>
        </authorList>
    </citation>
    <scope>NUCLEOTIDE SEQUENCE [LARGE SCALE GENOMIC DNA]</scope>
    <source>
        <strain evidence="8">KCTC 42739</strain>
    </source>
</reference>
<dbReference type="SUPFAM" id="SSF47384">
    <property type="entry name" value="Homodimeric domain of signal transducing histidine kinase"/>
    <property type="match status" value="1"/>
</dbReference>
<evidence type="ECO:0000259" key="6">
    <source>
        <dbReference type="PROSITE" id="PS50109"/>
    </source>
</evidence>
<dbReference type="InterPro" id="IPR036890">
    <property type="entry name" value="HATPase_C_sf"/>
</dbReference>
<feature type="region of interest" description="Disordered" evidence="5">
    <location>
        <begin position="375"/>
        <end position="396"/>
    </location>
</feature>
<comment type="caution">
    <text evidence="7">The sequence shown here is derived from an EMBL/GenBank/DDBJ whole genome shotgun (WGS) entry which is preliminary data.</text>
</comment>
<dbReference type="Proteomes" id="UP001595713">
    <property type="component" value="Unassembled WGS sequence"/>
</dbReference>
<feature type="region of interest" description="Disordered" evidence="5">
    <location>
        <begin position="175"/>
        <end position="207"/>
    </location>
</feature>
<name>A0ABV7ST82_9SPHN</name>
<keyword evidence="3" id="KW-0808">Transferase</keyword>
<accession>A0ABV7ST82</accession>
<dbReference type="Gene3D" id="1.10.287.130">
    <property type="match status" value="1"/>
</dbReference>
<dbReference type="InterPro" id="IPR036097">
    <property type="entry name" value="HisK_dim/P_sf"/>
</dbReference>
<dbReference type="PANTHER" id="PTHR43047:SF72">
    <property type="entry name" value="OSMOSENSING HISTIDINE PROTEIN KINASE SLN1"/>
    <property type="match status" value="1"/>
</dbReference>
<dbReference type="SUPFAM" id="SSF55874">
    <property type="entry name" value="ATPase domain of HSP90 chaperone/DNA topoisomerase II/histidine kinase"/>
    <property type="match status" value="1"/>
</dbReference>
<proteinExistence type="predicted"/>
<keyword evidence="8" id="KW-1185">Reference proteome</keyword>